<evidence type="ECO:0000313" key="1">
    <source>
        <dbReference type="EMBL" id="PWZ08768.1"/>
    </source>
</evidence>
<dbReference type="Proteomes" id="UP000251960">
    <property type="component" value="Chromosome 8"/>
</dbReference>
<comment type="caution">
    <text evidence="1">The sequence shown here is derived from an EMBL/GenBank/DDBJ whole genome shotgun (WGS) entry which is preliminary data.</text>
</comment>
<protein>
    <submittedName>
        <fullName evidence="1">Uncharacterized protein</fullName>
    </submittedName>
</protein>
<accession>A0A3L6DKA8</accession>
<sequence length="9" mass="1273">MEDRRRVRR</sequence>
<name>A0A3L6DKA8_MAIZE</name>
<dbReference type="EMBL" id="NCVQ01000009">
    <property type="protein sequence ID" value="PWZ08768.1"/>
    <property type="molecule type" value="Genomic_DNA"/>
</dbReference>
<reference evidence="1" key="1">
    <citation type="journal article" date="2018" name="Nat. Genet.">
        <title>Extensive intraspecific gene order and gene structural variations between Mo17 and other maize genomes.</title>
        <authorList>
            <person name="Sun S."/>
            <person name="Zhou Y."/>
            <person name="Chen J."/>
            <person name="Shi J."/>
            <person name="Zhao H."/>
            <person name="Zhao H."/>
            <person name="Song W."/>
            <person name="Zhang M."/>
            <person name="Cui Y."/>
            <person name="Dong X."/>
            <person name="Liu H."/>
            <person name="Ma X."/>
            <person name="Jiao Y."/>
            <person name="Wang B."/>
            <person name="Wei X."/>
            <person name="Stein J.C."/>
            <person name="Glaubitz J.C."/>
            <person name="Lu F."/>
            <person name="Yu G."/>
            <person name="Liang C."/>
            <person name="Fengler K."/>
            <person name="Li B."/>
            <person name="Rafalski A."/>
            <person name="Schnable P.S."/>
            <person name="Ware D.H."/>
            <person name="Buckler E.S."/>
            <person name="Lai J."/>
        </authorList>
    </citation>
    <scope>NUCLEOTIDE SEQUENCE [LARGE SCALE GENOMIC DNA]</scope>
    <source>
        <tissue evidence="1">Seedling</tissue>
    </source>
</reference>
<gene>
    <name evidence="1" type="ORF">Zm00014a_022652</name>
</gene>
<proteinExistence type="predicted"/>
<organism evidence="1">
    <name type="scientific">Zea mays</name>
    <name type="common">Maize</name>
    <dbReference type="NCBI Taxonomy" id="4577"/>
    <lineage>
        <taxon>Eukaryota</taxon>
        <taxon>Viridiplantae</taxon>
        <taxon>Streptophyta</taxon>
        <taxon>Embryophyta</taxon>
        <taxon>Tracheophyta</taxon>
        <taxon>Spermatophyta</taxon>
        <taxon>Magnoliopsida</taxon>
        <taxon>Liliopsida</taxon>
        <taxon>Poales</taxon>
        <taxon>Poaceae</taxon>
        <taxon>PACMAD clade</taxon>
        <taxon>Panicoideae</taxon>
        <taxon>Andropogonodae</taxon>
        <taxon>Andropogoneae</taxon>
        <taxon>Tripsacinae</taxon>
        <taxon>Zea</taxon>
    </lineage>
</organism>